<accession>A0A1X3D1M6</accession>
<sequence>LEGLIDDEYLPICHYKNFINHRVNGLNKRVSTKKIFSALPMMVEPSQSTQNEFVSSMILFNYMNLLYDRTGNNLKKYLEGQGTFSSTFPQIINNFDNLFKFYSKEKRNNIKRFIENYN</sequence>
<organism evidence="1 2">
    <name type="scientific">Neisseria dumasiana</name>
    <dbReference type="NCBI Taxonomy" id="1931275"/>
    <lineage>
        <taxon>Bacteria</taxon>
        <taxon>Pseudomonadati</taxon>
        <taxon>Pseudomonadota</taxon>
        <taxon>Betaproteobacteria</taxon>
        <taxon>Neisseriales</taxon>
        <taxon>Neisseriaceae</taxon>
        <taxon>Neisseria</taxon>
    </lineage>
</organism>
<dbReference type="RefSeq" id="WP_219336766.1">
    <property type="nucleotide sequence ID" value="NZ_MTAB01000100.1"/>
</dbReference>
<evidence type="ECO:0000313" key="2">
    <source>
        <dbReference type="Proteomes" id="UP000193303"/>
    </source>
</evidence>
<dbReference type="EMBL" id="MTAB01000100">
    <property type="protein sequence ID" value="OSI13662.1"/>
    <property type="molecule type" value="Genomic_DNA"/>
</dbReference>
<gene>
    <name evidence="1" type="ORF">BV912_12955</name>
</gene>
<reference evidence="2" key="1">
    <citation type="submission" date="2017-01" db="EMBL/GenBank/DDBJ databases">
        <authorList>
            <person name="Mah S.A."/>
            <person name="Swanson W.J."/>
            <person name="Moy G.W."/>
            <person name="Vacquier V.D."/>
        </authorList>
    </citation>
    <scope>NUCLEOTIDE SEQUENCE [LARGE SCALE GENOMIC DNA]</scope>
    <source>
        <strain evidence="2">124861</strain>
    </source>
</reference>
<feature type="non-terminal residue" evidence="1">
    <location>
        <position position="1"/>
    </location>
</feature>
<name>A0A1X3D1M6_9NEIS</name>
<protein>
    <submittedName>
        <fullName evidence="1">Uncharacterized protein</fullName>
    </submittedName>
</protein>
<dbReference type="AlphaFoldDB" id="A0A1X3D1M6"/>
<evidence type="ECO:0000313" key="1">
    <source>
        <dbReference type="EMBL" id="OSI13662.1"/>
    </source>
</evidence>
<dbReference type="Proteomes" id="UP000193303">
    <property type="component" value="Unassembled WGS sequence"/>
</dbReference>
<comment type="caution">
    <text evidence="1">The sequence shown here is derived from an EMBL/GenBank/DDBJ whole genome shotgun (WGS) entry which is preliminary data.</text>
</comment>
<proteinExistence type="predicted"/>